<dbReference type="SUPFAM" id="SSF57756">
    <property type="entry name" value="Retrovirus zinc finger-like domains"/>
    <property type="match status" value="1"/>
</dbReference>
<evidence type="ECO:0000313" key="7">
    <source>
        <dbReference type="Proteomes" id="UP000594263"/>
    </source>
</evidence>
<dbReference type="Gene3D" id="3.30.70.330">
    <property type="match status" value="1"/>
</dbReference>
<dbReference type="AlphaFoldDB" id="A0A7N0R9I4"/>
<dbReference type="PROSITE" id="PS50102">
    <property type="entry name" value="RRM"/>
    <property type="match status" value="1"/>
</dbReference>
<dbReference type="Gramene" id="Kaladp0002s0130.1.v1.1">
    <property type="protein sequence ID" value="Kaladp0002s0130.1.v1.1"/>
    <property type="gene ID" value="Kaladp0002s0130.v1.1"/>
</dbReference>
<dbReference type="Pfam" id="PF00076">
    <property type="entry name" value="RRM_1"/>
    <property type="match status" value="1"/>
</dbReference>
<dbReference type="GO" id="GO:0008270">
    <property type="term" value="F:zinc ion binding"/>
    <property type="evidence" value="ECO:0007669"/>
    <property type="project" value="UniProtKB-KW"/>
</dbReference>
<dbReference type="PANTHER" id="PTHR48031">
    <property type="entry name" value="SRA STEM-LOOP-INTERACTING RNA-BINDING PROTEIN, MITOCHONDRIAL"/>
    <property type="match status" value="1"/>
</dbReference>
<keyword evidence="7" id="KW-1185">Reference proteome</keyword>
<name>A0A7N0R9I4_KALFE</name>
<reference evidence="6" key="1">
    <citation type="submission" date="2021-01" db="UniProtKB">
        <authorList>
            <consortium name="EnsemblPlants"/>
        </authorList>
    </citation>
    <scope>IDENTIFICATION</scope>
</reference>
<dbReference type="InterPro" id="IPR036875">
    <property type="entry name" value="Znf_CCHC_sf"/>
</dbReference>
<organism evidence="6 7">
    <name type="scientific">Kalanchoe fedtschenkoi</name>
    <name type="common">Lavender scallops</name>
    <name type="synonym">South American air plant</name>
    <dbReference type="NCBI Taxonomy" id="63787"/>
    <lineage>
        <taxon>Eukaryota</taxon>
        <taxon>Viridiplantae</taxon>
        <taxon>Streptophyta</taxon>
        <taxon>Embryophyta</taxon>
        <taxon>Tracheophyta</taxon>
        <taxon>Spermatophyta</taxon>
        <taxon>Magnoliopsida</taxon>
        <taxon>eudicotyledons</taxon>
        <taxon>Gunneridae</taxon>
        <taxon>Pentapetalae</taxon>
        <taxon>Saxifragales</taxon>
        <taxon>Crassulaceae</taxon>
        <taxon>Kalanchoe</taxon>
    </lineage>
</organism>
<protein>
    <submittedName>
        <fullName evidence="6">Uncharacterized protein</fullName>
    </submittedName>
</protein>
<dbReference type="SUPFAM" id="SSF54928">
    <property type="entry name" value="RNA-binding domain, RBD"/>
    <property type="match status" value="1"/>
</dbReference>
<feature type="compositionally biased region" description="Basic and acidic residues" evidence="3">
    <location>
        <begin position="166"/>
        <end position="201"/>
    </location>
</feature>
<dbReference type="Gene3D" id="4.10.60.10">
    <property type="entry name" value="Zinc finger, CCHC-type"/>
    <property type="match status" value="1"/>
</dbReference>
<feature type="compositionally biased region" description="Basic and acidic residues" evidence="3">
    <location>
        <begin position="247"/>
        <end position="277"/>
    </location>
</feature>
<feature type="compositionally biased region" description="Basic and acidic residues" evidence="3">
    <location>
        <begin position="221"/>
        <end position="240"/>
    </location>
</feature>
<evidence type="ECO:0000256" key="1">
    <source>
        <dbReference type="PROSITE-ProRule" id="PRU00047"/>
    </source>
</evidence>
<evidence type="ECO:0000259" key="4">
    <source>
        <dbReference type="PROSITE" id="PS50102"/>
    </source>
</evidence>
<dbReference type="PANTHER" id="PTHR48031:SF2">
    <property type="entry name" value="RNA-BINDING PROTEIN 4"/>
    <property type="match status" value="1"/>
</dbReference>
<keyword evidence="1" id="KW-0479">Metal-binding</keyword>
<dbReference type="InterPro" id="IPR000504">
    <property type="entry name" value="RRM_dom"/>
</dbReference>
<feature type="region of interest" description="Disordered" evidence="3">
    <location>
        <begin position="95"/>
        <end position="127"/>
    </location>
</feature>
<feature type="domain" description="RRM" evidence="4">
    <location>
        <begin position="18"/>
        <end position="96"/>
    </location>
</feature>
<dbReference type="GO" id="GO:0003729">
    <property type="term" value="F:mRNA binding"/>
    <property type="evidence" value="ECO:0007669"/>
    <property type="project" value="TreeGrafter"/>
</dbReference>
<dbReference type="OMA" id="WARDCQQ"/>
<dbReference type="PROSITE" id="PS50158">
    <property type="entry name" value="ZF_CCHC"/>
    <property type="match status" value="1"/>
</dbReference>
<dbReference type="InterPro" id="IPR001878">
    <property type="entry name" value="Znf_CCHC"/>
</dbReference>
<dbReference type="GO" id="GO:0005634">
    <property type="term" value="C:nucleus"/>
    <property type="evidence" value="ECO:0007669"/>
    <property type="project" value="TreeGrafter"/>
</dbReference>
<accession>A0A7N0R9I4</accession>
<evidence type="ECO:0000256" key="2">
    <source>
        <dbReference type="PROSITE-ProRule" id="PRU00176"/>
    </source>
</evidence>
<sequence>MSRNSRRVFLEMAERGEFRAFLGGLGWNVTERHLRDVFGRFGKILDVLIMTERDTGRPRGFGFITFTDNRALEDAIRNMHGKEMDGRVITVNKAEPKIGGDEPGYDYKREGRGGGRDGYRAEERHPPAGRSECYRCGRLGHFARECPEIGGDRYSPRPRHSGGGTHGDRYGPERYDDRSDGARYGDTRYGVREPRFDDRYSGGDYLAGDRYMDGEPLGGRYAKDRDYPRDPPMRGIDDRYGGGGPSRFDRGSYRDRPGPYDRSRGAGPGRREYSHRY</sequence>
<dbReference type="Pfam" id="PF00098">
    <property type="entry name" value="zf-CCHC"/>
    <property type="match status" value="1"/>
</dbReference>
<feature type="region of interest" description="Disordered" evidence="3">
    <location>
        <begin position="149"/>
        <end position="277"/>
    </location>
</feature>
<proteinExistence type="predicted"/>
<dbReference type="EnsemblPlants" id="Kaladp0002s0130.1.v1.1">
    <property type="protein sequence ID" value="Kaladp0002s0130.1.v1.1"/>
    <property type="gene ID" value="Kaladp0002s0130.v1.1"/>
</dbReference>
<dbReference type="SMART" id="SM00360">
    <property type="entry name" value="RRM"/>
    <property type="match status" value="1"/>
</dbReference>
<dbReference type="InterPro" id="IPR035979">
    <property type="entry name" value="RBD_domain_sf"/>
</dbReference>
<dbReference type="Proteomes" id="UP000594263">
    <property type="component" value="Unplaced"/>
</dbReference>
<evidence type="ECO:0000259" key="5">
    <source>
        <dbReference type="PROSITE" id="PS50158"/>
    </source>
</evidence>
<evidence type="ECO:0000313" key="6">
    <source>
        <dbReference type="EnsemblPlants" id="Kaladp0002s0130.1.v1.1"/>
    </source>
</evidence>
<dbReference type="SMART" id="SM00343">
    <property type="entry name" value="ZnF_C2HC"/>
    <property type="match status" value="1"/>
</dbReference>
<keyword evidence="2" id="KW-0694">RNA-binding</keyword>
<dbReference type="InterPro" id="IPR012677">
    <property type="entry name" value="Nucleotide-bd_a/b_plait_sf"/>
</dbReference>
<feature type="compositionally biased region" description="Basic and acidic residues" evidence="3">
    <location>
        <begin position="95"/>
        <end position="126"/>
    </location>
</feature>
<keyword evidence="1" id="KW-0863">Zinc-finger</keyword>
<keyword evidence="1" id="KW-0862">Zinc</keyword>
<feature type="domain" description="CCHC-type" evidence="5">
    <location>
        <begin position="133"/>
        <end position="148"/>
    </location>
</feature>
<evidence type="ECO:0000256" key="3">
    <source>
        <dbReference type="SAM" id="MobiDB-lite"/>
    </source>
</evidence>